<dbReference type="InterPro" id="IPR018919">
    <property type="entry name" value="DUF2484"/>
</dbReference>
<organism evidence="2 3">
    <name type="scientific">Paracoccus alkanivorans</name>
    <dbReference type="NCBI Taxonomy" id="2116655"/>
    <lineage>
        <taxon>Bacteria</taxon>
        <taxon>Pseudomonadati</taxon>
        <taxon>Pseudomonadota</taxon>
        <taxon>Alphaproteobacteria</taxon>
        <taxon>Rhodobacterales</taxon>
        <taxon>Paracoccaceae</taxon>
        <taxon>Paracoccus</taxon>
    </lineage>
</organism>
<protein>
    <submittedName>
        <fullName evidence="2">DUF2484 family protein</fullName>
    </submittedName>
</protein>
<keyword evidence="1" id="KW-1133">Transmembrane helix</keyword>
<gene>
    <name evidence="2" type="ORF">C9E81_07100</name>
</gene>
<dbReference type="RefSeq" id="WP_122111589.1">
    <property type="nucleotide sequence ID" value="NZ_QOKZ01000002.1"/>
</dbReference>
<dbReference type="OrthoDB" id="7779043at2"/>
<dbReference type="Proteomes" id="UP000273516">
    <property type="component" value="Unassembled WGS sequence"/>
</dbReference>
<keyword evidence="3" id="KW-1185">Reference proteome</keyword>
<dbReference type="Pfam" id="PF10658">
    <property type="entry name" value="DUF2484"/>
    <property type="match status" value="1"/>
</dbReference>
<feature type="transmembrane region" description="Helical" evidence="1">
    <location>
        <begin position="56"/>
        <end position="73"/>
    </location>
</feature>
<dbReference type="EMBL" id="QOKZ01000002">
    <property type="protein sequence ID" value="RMC36420.1"/>
    <property type="molecule type" value="Genomic_DNA"/>
</dbReference>
<dbReference type="AlphaFoldDB" id="A0A3M0ML69"/>
<comment type="caution">
    <text evidence="2">The sequence shown here is derived from an EMBL/GenBank/DDBJ whole genome shotgun (WGS) entry which is preliminary data.</text>
</comment>
<evidence type="ECO:0000313" key="3">
    <source>
        <dbReference type="Proteomes" id="UP000273516"/>
    </source>
</evidence>
<evidence type="ECO:0000256" key="1">
    <source>
        <dbReference type="SAM" id="Phobius"/>
    </source>
</evidence>
<keyword evidence="1" id="KW-0812">Transmembrane</keyword>
<sequence>MTGLHVISGAMALLWVILASLQPRVTRRHQARSFWAVIFLGVPVLGWLTLHWGPVIGVAAFVLGLCLLLFQPLRPRRGEVTRVIMCDTPPPGPGSP</sequence>
<feature type="transmembrane region" description="Helical" evidence="1">
    <location>
        <begin position="6"/>
        <end position="21"/>
    </location>
</feature>
<reference evidence="2 3" key="1">
    <citation type="submission" date="2018-07" db="EMBL/GenBank/DDBJ databases">
        <authorList>
            <person name="Zhang Y."/>
            <person name="Wang L."/>
            <person name="Ma S."/>
        </authorList>
    </citation>
    <scope>NUCLEOTIDE SEQUENCE [LARGE SCALE GENOMIC DNA]</scope>
    <source>
        <strain evidence="2 3">4-2</strain>
    </source>
</reference>
<accession>A0A3M0ML69</accession>
<feature type="transmembrane region" description="Helical" evidence="1">
    <location>
        <begin position="33"/>
        <end position="50"/>
    </location>
</feature>
<evidence type="ECO:0000313" key="2">
    <source>
        <dbReference type="EMBL" id="RMC36420.1"/>
    </source>
</evidence>
<name>A0A3M0ML69_9RHOB</name>
<keyword evidence="1" id="KW-0472">Membrane</keyword>
<proteinExistence type="predicted"/>